<keyword evidence="6" id="KW-0539">Nucleus</keyword>
<protein>
    <submittedName>
        <fullName evidence="8">Uncharacterized protein</fullName>
    </submittedName>
</protein>
<evidence type="ECO:0000256" key="3">
    <source>
        <dbReference type="ARBA" id="ARBA00023015"/>
    </source>
</evidence>
<evidence type="ECO:0000256" key="7">
    <source>
        <dbReference type="SAM" id="MobiDB-lite"/>
    </source>
</evidence>
<keyword evidence="2" id="KW-0862">Zinc</keyword>
<dbReference type="RefSeq" id="XP_064667828.1">
    <property type="nucleotide sequence ID" value="XM_064811944.1"/>
</dbReference>
<dbReference type="GO" id="GO:0000976">
    <property type="term" value="F:transcription cis-regulatory region binding"/>
    <property type="evidence" value="ECO:0007669"/>
    <property type="project" value="TreeGrafter"/>
</dbReference>
<sequence length="476" mass="53002">MKTAAYPSPERTDSDNEEQHQKSKSSARPAFRVSWPLAGDGRRAVVGESPPSSTYGGVKISHPIPASRIIHVLQGDMEVHYQSAHRVAKGKYAPPTLDLPLHWNSAKINLEDHELLEHFQHAASRSLTIIGHDPVELGNALIRIALSGTTASAKAVLQSLLAFSWIHRHDVHPGACEHKIAAIRSLRVASTSSNVGAIEAIQHVAAGMLLCSFEAYSNTDQQIQIHQSSCTSGEWITYLCGVLNIIQAAGLNKGPQDSDLVILLDWVYYNDVLARFSLQHWKRDTTTSQAPPAAFTLIRLLSAVCEAVHLSTDMSPEHANDHKDYLRVLDWRIRSLDLAAMAGGNADARMAMELYQLAVLVYLNRMSEFQPANQRVRTQQHTDRAFTLLGLLGSCERQFPVFIFGCEARCDEQRAVVLDLIARTEKSVASRSFEHVRLLLQAIWAQDDLAERGFDYEYADRLSRVISRARIMPMFV</sequence>
<evidence type="ECO:0000256" key="6">
    <source>
        <dbReference type="ARBA" id="ARBA00023242"/>
    </source>
</evidence>
<keyword evidence="4" id="KW-0238">DNA-binding</keyword>
<organism evidence="8 9">
    <name type="scientific">Canariomyces notabilis</name>
    <dbReference type="NCBI Taxonomy" id="2074819"/>
    <lineage>
        <taxon>Eukaryota</taxon>
        <taxon>Fungi</taxon>
        <taxon>Dikarya</taxon>
        <taxon>Ascomycota</taxon>
        <taxon>Pezizomycotina</taxon>
        <taxon>Sordariomycetes</taxon>
        <taxon>Sordariomycetidae</taxon>
        <taxon>Sordariales</taxon>
        <taxon>Chaetomiaceae</taxon>
        <taxon>Canariomyces</taxon>
    </lineage>
</organism>
<evidence type="ECO:0000256" key="1">
    <source>
        <dbReference type="ARBA" id="ARBA00004123"/>
    </source>
</evidence>
<evidence type="ECO:0000256" key="4">
    <source>
        <dbReference type="ARBA" id="ARBA00023125"/>
    </source>
</evidence>
<accession>A0AAN6QHC7</accession>
<dbReference type="Pfam" id="PF11951">
    <property type="entry name" value="Fungal_trans_2"/>
    <property type="match status" value="1"/>
</dbReference>
<dbReference type="PANTHER" id="PTHR37534">
    <property type="entry name" value="TRANSCRIPTIONAL ACTIVATOR PROTEIN UGA3"/>
    <property type="match status" value="1"/>
</dbReference>
<keyword evidence="5" id="KW-0804">Transcription</keyword>
<keyword evidence="3" id="KW-0805">Transcription regulation</keyword>
<reference evidence="8" key="2">
    <citation type="submission" date="2023-05" db="EMBL/GenBank/DDBJ databases">
        <authorList>
            <consortium name="Lawrence Berkeley National Laboratory"/>
            <person name="Steindorff A."/>
            <person name="Hensen N."/>
            <person name="Bonometti L."/>
            <person name="Westerberg I."/>
            <person name="Brannstrom I.O."/>
            <person name="Guillou S."/>
            <person name="Cros-Aarteil S."/>
            <person name="Calhoun S."/>
            <person name="Haridas S."/>
            <person name="Kuo A."/>
            <person name="Mondo S."/>
            <person name="Pangilinan J."/>
            <person name="Riley R."/>
            <person name="Labutti K."/>
            <person name="Andreopoulos B."/>
            <person name="Lipzen A."/>
            <person name="Chen C."/>
            <person name="Yanf M."/>
            <person name="Daum C."/>
            <person name="Ng V."/>
            <person name="Clum A."/>
            <person name="Ohm R."/>
            <person name="Martin F."/>
            <person name="Silar P."/>
            <person name="Natvig D."/>
            <person name="Lalanne C."/>
            <person name="Gautier V."/>
            <person name="Ament-Velasquez S.L."/>
            <person name="Kruys A."/>
            <person name="Hutchinson M.I."/>
            <person name="Powell A.J."/>
            <person name="Barry K."/>
            <person name="Miller A.N."/>
            <person name="Grigoriev I.V."/>
            <person name="Debuchy R."/>
            <person name="Gladieux P."/>
            <person name="Thoren M.H."/>
            <person name="Johannesson H."/>
        </authorList>
    </citation>
    <scope>NUCLEOTIDE SEQUENCE</scope>
    <source>
        <strain evidence="8">CBS 508.74</strain>
    </source>
</reference>
<feature type="region of interest" description="Disordered" evidence="7">
    <location>
        <begin position="1"/>
        <end position="32"/>
    </location>
</feature>
<dbReference type="AlphaFoldDB" id="A0AAN6QHC7"/>
<comment type="caution">
    <text evidence="8">The sequence shown here is derived from an EMBL/GenBank/DDBJ whole genome shotgun (WGS) entry which is preliminary data.</text>
</comment>
<keyword evidence="9" id="KW-1185">Reference proteome</keyword>
<evidence type="ECO:0000256" key="2">
    <source>
        <dbReference type="ARBA" id="ARBA00022833"/>
    </source>
</evidence>
<dbReference type="GO" id="GO:0045944">
    <property type="term" value="P:positive regulation of transcription by RNA polymerase II"/>
    <property type="evidence" value="ECO:0007669"/>
    <property type="project" value="TreeGrafter"/>
</dbReference>
<evidence type="ECO:0000313" key="9">
    <source>
        <dbReference type="Proteomes" id="UP001302812"/>
    </source>
</evidence>
<name>A0AAN6QHC7_9PEZI</name>
<feature type="compositionally biased region" description="Basic and acidic residues" evidence="7">
    <location>
        <begin position="10"/>
        <end position="21"/>
    </location>
</feature>
<proteinExistence type="predicted"/>
<dbReference type="PANTHER" id="PTHR37534:SF39">
    <property type="entry name" value="TRANSCRIPTION FACTOR DOMAIN-CONTAINING PROTEIN"/>
    <property type="match status" value="1"/>
</dbReference>
<evidence type="ECO:0000313" key="8">
    <source>
        <dbReference type="EMBL" id="KAK4110258.1"/>
    </source>
</evidence>
<dbReference type="EMBL" id="MU853351">
    <property type="protein sequence ID" value="KAK4110258.1"/>
    <property type="molecule type" value="Genomic_DNA"/>
</dbReference>
<dbReference type="Proteomes" id="UP001302812">
    <property type="component" value="Unassembled WGS sequence"/>
</dbReference>
<gene>
    <name evidence="8" type="ORF">N656DRAFT_714134</name>
</gene>
<dbReference type="GO" id="GO:0005634">
    <property type="term" value="C:nucleus"/>
    <property type="evidence" value="ECO:0007669"/>
    <property type="project" value="UniProtKB-SubCell"/>
</dbReference>
<reference evidence="8" key="1">
    <citation type="journal article" date="2023" name="Mol. Phylogenet. Evol.">
        <title>Genome-scale phylogeny and comparative genomics of the fungal order Sordariales.</title>
        <authorList>
            <person name="Hensen N."/>
            <person name="Bonometti L."/>
            <person name="Westerberg I."/>
            <person name="Brannstrom I.O."/>
            <person name="Guillou S."/>
            <person name="Cros-Aarteil S."/>
            <person name="Calhoun S."/>
            <person name="Haridas S."/>
            <person name="Kuo A."/>
            <person name="Mondo S."/>
            <person name="Pangilinan J."/>
            <person name="Riley R."/>
            <person name="LaButti K."/>
            <person name="Andreopoulos B."/>
            <person name="Lipzen A."/>
            <person name="Chen C."/>
            <person name="Yan M."/>
            <person name="Daum C."/>
            <person name="Ng V."/>
            <person name="Clum A."/>
            <person name="Steindorff A."/>
            <person name="Ohm R.A."/>
            <person name="Martin F."/>
            <person name="Silar P."/>
            <person name="Natvig D.O."/>
            <person name="Lalanne C."/>
            <person name="Gautier V."/>
            <person name="Ament-Velasquez S.L."/>
            <person name="Kruys A."/>
            <person name="Hutchinson M.I."/>
            <person name="Powell A.J."/>
            <person name="Barry K."/>
            <person name="Miller A.N."/>
            <person name="Grigoriev I.V."/>
            <person name="Debuchy R."/>
            <person name="Gladieux P."/>
            <person name="Hiltunen Thoren M."/>
            <person name="Johannesson H."/>
        </authorList>
    </citation>
    <scope>NUCLEOTIDE SEQUENCE</scope>
    <source>
        <strain evidence="8">CBS 508.74</strain>
    </source>
</reference>
<dbReference type="GO" id="GO:0003700">
    <property type="term" value="F:DNA-binding transcription factor activity"/>
    <property type="evidence" value="ECO:0007669"/>
    <property type="project" value="TreeGrafter"/>
</dbReference>
<evidence type="ECO:0000256" key="5">
    <source>
        <dbReference type="ARBA" id="ARBA00023163"/>
    </source>
</evidence>
<comment type="subcellular location">
    <subcellularLocation>
        <location evidence="1">Nucleus</location>
    </subcellularLocation>
</comment>
<dbReference type="InterPro" id="IPR021858">
    <property type="entry name" value="Fun_TF"/>
</dbReference>
<dbReference type="GeneID" id="89936069"/>